<dbReference type="AlphaFoldDB" id="A0A8J6IHI3"/>
<keyword evidence="2" id="KW-1185">Reference proteome</keyword>
<evidence type="ECO:0000313" key="1">
    <source>
        <dbReference type="EMBL" id="MBC3517205.1"/>
    </source>
</evidence>
<name>A0A8J6IHI3_9FIRM</name>
<dbReference type="Proteomes" id="UP000597668">
    <property type="component" value="Unassembled WGS sequence"/>
</dbReference>
<gene>
    <name evidence="1" type="ORF">H8K20_12475</name>
</gene>
<organism evidence="1 2">
    <name type="scientific">Neobittarella massiliensis</name>
    <name type="common">ex Bilen et al. 2018</name>
    <dbReference type="NCBI Taxonomy" id="2041842"/>
    <lineage>
        <taxon>Bacteria</taxon>
        <taxon>Bacillati</taxon>
        <taxon>Bacillota</taxon>
        <taxon>Clostridia</taxon>
        <taxon>Eubacteriales</taxon>
        <taxon>Oscillospiraceae</taxon>
        <taxon>Neobittarella (ex Bilen et al. 2018)</taxon>
    </lineage>
</organism>
<accession>A0A8J6IHI3</accession>
<dbReference type="EMBL" id="JACOGI010000003">
    <property type="protein sequence ID" value="MBC3517205.1"/>
    <property type="molecule type" value="Genomic_DNA"/>
</dbReference>
<dbReference type="RefSeq" id="WP_186488646.1">
    <property type="nucleotide sequence ID" value="NZ_JACOGI010000003.1"/>
</dbReference>
<sequence>MKARVPSMKIRERRAIVRQTMKLMLIAEHNAHGHGKERLYRTMQCAARIAKKLDDDPDMLLVLDKDLATIGIEFEQLEEFKF</sequence>
<comment type="caution">
    <text evidence="1">The sequence shown here is derived from an EMBL/GenBank/DDBJ whole genome shotgun (WGS) entry which is preliminary data.</text>
</comment>
<evidence type="ECO:0000313" key="2">
    <source>
        <dbReference type="Proteomes" id="UP000597668"/>
    </source>
</evidence>
<proteinExistence type="predicted"/>
<reference evidence="1" key="1">
    <citation type="submission" date="2020-08" db="EMBL/GenBank/DDBJ databases">
        <authorList>
            <person name="Liu C."/>
            <person name="Sun Q."/>
        </authorList>
    </citation>
    <scope>NUCLEOTIDE SEQUENCE</scope>
    <source>
        <strain evidence="1">NSJ-65</strain>
    </source>
</reference>
<protein>
    <submittedName>
        <fullName evidence="1">Uncharacterized protein</fullName>
    </submittedName>
</protein>